<dbReference type="EMBL" id="MBEW02000001">
    <property type="protein sequence ID" value="RDY22189.1"/>
    <property type="molecule type" value="Genomic_DNA"/>
</dbReference>
<comment type="cofactor">
    <cofactor evidence="1">
        <name>Co(2+)</name>
        <dbReference type="ChEBI" id="CHEBI:48828"/>
    </cofactor>
</comment>
<keyword evidence="8" id="KW-0170">Cobalt</keyword>
<keyword evidence="3" id="KW-0645">Protease</keyword>
<evidence type="ECO:0000256" key="7">
    <source>
        <dbReference type="ARBA" id="ARBA00023049"/>
    </source>
</evidence>
<dbReference type="InterPro" id="IPR001160">
    <property type="entry name" value="Peptidase_M20C"/>
</dbReference>
<keyword evidence="6" id="KW-0862">Zinc</keyword>
<evidence type="ECO:0000259" key="18">
    <source>
        <dbReference type="Pfam" id="PF07687"/>
    </source>
</evidence>
<evidence type="ECO:0000313" key="19">
    <source>
        <dbReference type="EMBL" id="RDY22189.1"/>
    </source>
</evidence>
<dbReference type="CDD" id="cd03890">
    <property type="entry name" value="M20_pepD"/>
    <property type="match status" value="1"/>
</dbReference>
<evidence type="ECO:0000256" key="16">
    <source>
        <dbReference type="ARBA" id="ARBA00077688"/>
    </source>
</evidence>
<sequence>MSLDLEPKEVFKYFYEINQIPRGSGKEKQISDYLVNFAKKRNLEVVQDEEYNVIIKKPASAGYENSPTVILQGHMDMVCVKEDGSEHDFDKDPIQMYVEDGFLKAKQTTLGADDGIAVAYSLAILDGDYKHPALEICITTNEETGMYGADALKPGSLTGSVLLNMDSEEEGEFLTTCAGGATFNAYFPIKKEDFTGQGLSLTVKGLLGGHSGGEIHKQRANSNKVLVRLLNEIRKENELRIISIVGGTKDNAIPANSTAQIIVKDAAKAEETAKKLFESIKKEYSVQDPDMQLEISKTDVKTAYTKELTDNIIDYLMTVPDGVIKMSMDMENLVETSLNNAILKEANDNLMIITSTRSSVESELDDLLDRLQIFAKTFNADFSILARYPGWEYEKDSKVRDLAKKLYEDMFDKEAKLTAIHAGVECGLLKRILPDCDMISYGPDMFDVHSPKEHLDIASAKRVFDFTVKLLENLK</sequence>
<evidence type="ECO:0000256" key="12">
    <source>
        <dbReference type="ARBA" id="ARBA00061423"/>
    </source>
</evidence>
<dbReference type="FunFam" id="3.40.630.10:FF:000015">
    <property type="entry name" value="Aminoacyl-histidine dipeptidase PepD"/>
    <property type="match status" value="1"/>
</dbReference>
<evidence type="ECO:0000313" key="20">
    <source>
        <dbReference type="Proteomes" id="UP000093352"/>
    </source>
</evidence>
<dbReference type="STRING" id="1871336.BBG48_00570"/>
<evidence type="ECO:0000256" key="4">
    <source>
        <dbReference type="ARBA" id="ARBA00022723"/>
    </source>
</evidence>
<comment type="caution">
    <text evidence="19">The sequence shown here is derived from an EMBL/GenBank/DDBJ whole genome shotgun (WGS) entry which is preliminary data.</text>
</comment>
<evidence type="ECO:0000256" key="5">
    <source>
        <dbReference type="ARBA" id="ARBA00022801"/>
    </source>
</evidence>
<dbReference type="PANTHER" id="PTHR43501:SF1">
    <property type="entry name" value="CYTOSOL NON-SPECIFIC DIPEPTIDASE"/>
    <property type="match status" value="1"/>
</dbReference>
<dbReference type="GO" id="GO:0005829">
    <property type="term" value="C:cytosol"/>
    <property type="evidence" value="ECO:0007669"/>
    <property type="project" value="TreeGrafter"/>
</dbReference>
<dbReference type="PIRSF" id="PIRSF016599">
    <property type="entry name" value="Xaa-His_dipept"/>
    <property type="match status" value="1"/>
</dbReference>
<dbReference type="NCBIfam" id="TIGR01893">
    <property type="entry name" value="aa-his-dipept"/>
    <property type="match status" value="1"/>
</dbReference>
<evidence type="ECO:0000256" key="2">
    <source>
        <dbReference type="ARBA" id="ARBA00001947"/>
    </source>
</evidence>
<dbReference type="Gene3D" id="3.40.630.10">
    <property type="entry name" value="Zn peptidases"/>
    <property type="match status" value="2"/>
</dbReference>
<organism evidence="19 20">
    <name type="scientific">Criibacterium bergeronii</name>
    <dbReference type="NCBI Taxonomy" id="1871336"/>
    <lineage>
        <taxon>Bacteria</taxon>
        <taxon>Bacillati</taxon>
        <taxon>Bacillota</taxon>
        <taxon>Clostridia</taxon>
        <taxon>Peptostreptococcales</taxon>
        <taxon>Filifactoraceae</taxon>
        <taxon>Criibacterium</taxon>
    </lineage>
</organism>
<keyword evidence="4" id="KW-0479">Metal-binding</keyword>
<dbReference type="EC" id="3.4.13.18" evidence="10"/>
<gene>
    <name evidence="19" type="ORF">BBG48_000275</name>
</gene>
<evidence type="ECO:0000256" key="9">
    <source>
        <dbReference type="ARBA" id="ARBA00036421"/>
    </source>
</evidence>
<evidence type="ECO:0000256" key="3">
    <source>
        <dbReference type="ARBA" id="ARBA00022670"/>
    </source>
</evidence>
<dbReference type="SUPFAM" id="SSF53187">
    <property type="entry name" value="Zn-dependent exopeptidases"/>
    <property type="match status" value="1"/>
</dbReference>
<evidence type="ECO:0000256" key="10">
    <source>
        <dbReference type="ARBA" id="ARBA00038976"/>
    </source>
</evidence>
<dbReference type="GO" id="GO:0070573">
    <property type="term" value="F:metallodipeptidase activity"/>
    <property type="evidence" value="ECO:0007669"/>
    <property type="project" value="TreeGrafter"/>
</dbReference>
<dbReference type="AlphaFoldDB" id="A0A371INY8"/>
<comment type="similarity">
    <text evidence="12">Belongs to the peptidase M20C family.</text>
</comment>
<evidence type="ECO:0000256" key="8">
    <source>
        <dbReference type="ARBA" id="ARBA00023285"/>
    </source>
</evidence>
<dbReference type="RefSeq" id="WP_068911509.1">
    <property type="nucleotide sequence ID" value="NZ_MBEW02000001.1"/>
</dbReference>
<dbReference type="GO" id="GO:0046872">
    <property type="term" value="F:metal ion binding"/>
    <property type="evidence" value="ECO:0007669"/>
    <property type="project" value="UniProtKB-KW"/>
</dbReference>
<keyword evidence="7" id="KW-0482">Metalloprotease</keyword>
<dbReference type="PRINTS" id="PR00934">
    <property type="entry name" value="XHISDIPTASE"/>
</dbReference>
<name>A0A371INY8_9FIRM</name>
<dbReference type="FunFam" id="3.40.630.10:FF:000018">
    <property type="entry name" value="Aminoacyl-histidine dipeptidase PepD"/>
    <property type="match status" value="1"/>
</dbReference>
<dbReference type="Pfam" id="PF01546">
    <property type="entry name" value="Peptidase_M20"/>
    <property type="match status" value="1"/>
</dbReference>
<dbReference type="GO" id="GO:0006508">
    <property type="term" value="P:proteolysis"/>
    <property type="evidence" value="ECO:0007669"/>
    <property type="project" value="UniProtKB-KW"/>
</dbReference>
<evidence type="ECO:0000256" key="15">
    <source>
        <dbReference type="ARBA" id="ARBA00076004"/>
    </source>
</evidence>
<evidence type="ECO:0000256" key="1">
    <source>
        <dbReference type="ARBA" id="ARBA00001941"/>
    </source>
</evidence>
<evidence type="ECO:0000256" key="11">
    <source>
        <dbReference type="ARBA" id="ARBA00044252"/>
    </source>
</evidence>
<reference evidence="19 20" key="1">
    <citation type="journal article" date="2016" name="Genome Announc.">
        <title>Draft Genome Sequence of Criibacterium bergeronii gen. nov., sp. nov., Strain CCRI-22567T, Isolated from a Vaginal Sample from a Woman with Bacterial Vaginosis.</title>
        <authorList>
            <person name="Maheux A.F."/>
            <person name="Berube E."/>
            <person name="Boudreau D.K."/>
            <person name="Raymond F."/>
            <person name="Corbeil J."/>
            <person name="Roy P.H."/>
            <person name="Boissinot M."/>
            <person name="Omar R.F."/>
        </authorList>
    </citation>
    <scope>NUCLEOTIDE SEQUENCE [LARGE SCALE GENOMIC DNA]</scope>
    <source>
        <strain evidence="19 20">CCRI-22567</strain>
    </source>
</reference>
<protein>
    <recommendedName>
        <fullName evidence="13">Cytosol non-specific dipeptidase</fullName>
        <ecNumber evidence="10">3.4.13.18</ecNumber>
    </recommendedName>
    <alternativeName>
        <fullName evidence="16">Aminoacyl-histidine dipeptidase</fullName>
    </alternativeName>
    <alternativeName>
        <fullName evidence="15">Beta-alanyl-histidine dipeptidase</fullName>
    </alternativeName>
    <alternativeName>
        <fullName evidence="14">Carnosinase</fullName>
    </alternativeName>
    <alternativeName>
        <fullName evidence="11">Peptidase D</fullName>
    </alternativeName>
    <alternativeName>
        <fullName evidence="17">Xaa-His dipeptidase</fullName>
    </alternativeName>
</protein>
<evidence type="ECO:0000256" key="6">
    <source>
        <dbReference type="ARBA" id="ARBA00022833"/>
    </source>
</evidence>
<dbReference type="Pfam" id="PF07687">
    <property type="entry name" value="M20_dimer"/>
    <property type="match status" value="1"/>
</dbReference>
<evidence type="ECO:0000256" key="17">
    <source>
        <dbReference type="ARBA" id="ARBA00078074"/>
    </source>
</evidence>
<comment type="catalytic activity">
    <reaction evidence="9">
        <text>Hydrolysis of dipeptides, preferentially hydrophobic dipeptides including prolyl amino acids.</text>
        <dbReference type="EC" id="3.4.13.18"/>
    </reaction>
</comment>
<dbReference type="PANTHER" id="PTHR43501">
    <property type="entry name" value="CYTOSOL NON-SPECIFIC DIPEPTIDASE"/>
    <property type="match status" value="1"/>
</dbReference>
<dbReference type="InterPro" id="IPR002933">
    <property type="entry name" value="Peptidase_M20"/>
</dbReference>
<accession>A0A371INY8</accession>
<feature type="domain" description="Peptidase M20 dimerisation" evidence="18">
    <location>
        <begin position="203"/>
        <end position="283"/>
    </location>
</feature>
<keyword evidence="5" id="KW-0378">Hydrolase</keyword>
<evidence type="ECO:0000256" key="14">
    <source>
        <dbReference type="ARBA" id="ARBA00075285"/>
    </source>
</evidence>
<keyword evidence="20" id="KW-1185">Reference proteome</keyword>
<evidence type="ECO:0000256" key="13">
    <source>
        <dbReference type="ARBA" id="ARBA00071271"/>
    </source>
</evidence>
<dbReference type="InterPro" id="IPR011650">
    <property type="entry name" value="Peptidase_M20_dimer"/>
</dbReference>
<proteinExistence type="inferred from homology"/>
<dbReference type="Proteomes" id="UP000093352">
    <property type="component" value="Unassembled WGS sequence"/>
</dbReference>
<comment type="cofactor">
    <cofactor evidence="2">
        <name>Zn(2+)</name>
        <dbReference type="ChEBI" id="CHEBI:29105"/>
    </cofactor>
</comment>